<comment type="caution">
    <text evidence="1">The sequence shown here is derived from an EMBL/GenBank/DDBJ whole genome shotgun (WGS) entry which is preliminary data.</text>
</comment>
<dbReference type="EMBL" id="MHPA01000030">
    <property type="protein sequence ID" value="OGZ72101.1"/>
    <property type="molecule type" value="Genomic_DNA"/>
</dbReference>
<evidence type="ECO:0000313" key="2">
    <source>
        <dbReference type="Proteomes" id="UP000176774"/>
    </source>
</evidence>
<proteinExistence type="predicted"/>
<accession>A0A1G2IBY0</accession>
<dbReference type="AlphaFoldDB" id="A0A1G2IBY0"/>
<name>A0A1G2IBY0_9BACT</name>
<protein>
    <submittedName>
        <fullName evidence="1">Uncharacterized protein</fullName>
    </submittedName>
</protein>
<reference evidence="1 2" key="1">
    <citation type="journal article" date="2016" name="Nat. Commun.">
        <title>Thousands of microbial genomes shed light on interconnected biogeochemical processes in an aquifer system.</title>
        <authorList>
            <person name="Anantharaman K."/>
            <person name="Brown C.T."/>
            <person name="Hug L.A."/>
            <person name="Sharon I."/>
            <person name="Castelle C.J."/>
            <person name="Probst A.J."/>
            <person name="Thomas B.C."/>
            <person name="Singh A."/>
            <person name="Wilkins M.J."/>
            <person name="Karaoz U."/>
            <person name="Brodie E.L."/>
            <person name="Williams K.H."/>
            <person name="Hubbard S.S."/>
            <person name="Banfield J.F."/>
        </authorList>
    </citation>
    <scope>NUCLEOTIDE SEQUENCE [LARGE SCALE GENOMIC DNA]</scope>
</reference>
<organism evidence="1 2">
    <name type="scientific">Candidatus Staskawiczbacteria bacterium RIFCSPLOWO2_01_FULL_38_12b</name>
    <dbReference type="NCBI Taxonomy" id="1802214"/>
    <lineage>
        <taxon>Bacteria</taxon>
        <taxon>Candidatus Staskawicziibacteriota</taxon>
    </lineage>
</organism>
<gene>
    <name evidence="1" type="ORF">A2908_04385</name>
</gene>
<dbReference type="STRING" id="1802214.A2908_04385"/>
<dbReference type="Proteomes" id="UP000176774">
    <property type="component" value="Unassembled WGS sequence"/>
</dbReference>
<evidence type="ECO:0000313" key="1">
    <source>
        <dbReference type="EMBL" id="OGZ72101.1"/>
    </source>
</evidence>
<sequence length="65" mass="7790">MNKYHSLAKKFRKEIIKHWGKKCGDFDFGCTVCQSHRILDDLEELGDFLDDINKTDKNKKHEHKR</sequence>